<sequence>MGAWGTAISSNDTYADIYDEFFALYNEGLSVEDISKKLIADNQEIINEPDDCNNFWFAIAKAQWECKEPNTEILEKVRKIIETGLDLEVWRRLDADEKDIKKREVVLDKFLADLQTERPKAKSRKKKVIKQPPFEKGDCLTFKLTNGNYGGAVVLEAIKDTEHGYTLIATTRINQPTKPTKNDFENAEVLIANYANWDNNFNIKWYLPIRHKQIAHLIEKIDMIEVQINYDNNKSMNGFVADFVMWIIKVADQQFESEKTKPKPTTKQTIKELTKKKGKWKLW</sequence>
<evidence type="ECO:0008006" key="4">
    <source>
        <dbReference type="Google" id="ProtNLM"/>
    </source>
</evidence>
<dbReference type="Proteomes" id="UP000598971">
    <property type="component" value="Unassembled WGS sequence"/>
</dbReference>
<proteinExistence type="predicted"/>
<comment type="caution">
    <text evidence="2">The sequence shown here is derived from an EMBL/GenBank/DDBJ whole genome shotgun (WGS) entry which is preliminary data.</text>
</comment>
<dbReference type="AlphaFoldDB" id="A0A8J8FHE3"/>
<gene>
    <name evidence="2" type="ORF">GD597_06440</name>
</gene>
<dbReference type="EMBL" id="WHPF01000004">
    <property type="protein sequence ID" value="NNV55089.1"/>
    <property type="molecule type" value="Genomic_DNA"/>
</dbReference>
<dbReference type="RefSeq" id="WP_171607020.1">
    <property type="nucleotide sequence ID" value="NZ_WHPF01000004.1"/>
</dbReference>
<reference evidence="2" key="1">
    <citation type="submission" date="2019-10" db="EMBL/GenBank/DDBJ databases">
        <title>Draft genome sequence of Panacibacter sp. KCS-6.</title>
        <authorList>
            <person name="Yim K.J."/>
        </authorList>
    </citation>
    <scope>NUCLEOTIDE SEQUENCE</scope>
    <source>
        <strain evidence="2">KCS-6</strain>
    </source>
</reference>
<protein>
    <recommendedName>
        <fullName evidence="4">DUF4259 domain-containing protein</fullName>
    </recommendedName>
</protein>
<evidence type="ECO:0000313" key="2">
    <source>
        <dbReference type="EMBL" id="NNV55089.1"/>
    </source>
</evidence>
<keyword evidence="3" id="KW-1185">Reference proteome</keyword>
<evidence type="ECO:0000313" key="3">
    <source>
        <dbReference type="Proteomes" id="UP000598971"/>
    </source>
</evidence>
<accession>A0A8J8FHE3</accession>
<feature type="region of interest" description="Disordered" evidence="1">
    <location>
        <begin position="257"/>
        <end position="283"/>
    </location>
</feature>
<organism evidence="2 3">
    <name type="scientific">Limnovirga soli</name>
    <dbReference type="NCBI Taxonomy" id="2656915"/>
    <lineage>
        <taxon>Bacteria</taxon>
        <taxon>Pseudomonadati</taxon>
        <taxon>Bacteroidota</taxon>
        <taxon>Chitinophagia</taxon>
        <taxon>Chitinophagales</taxon>
        <taxon>Chitinophagaceae</taxon>
        <taxon>Limnovirga</taxon>
    </lineage>
</organism>
<name>A0A8J8FHE3_9BACT</name>
<evidence type="ECO:0000256" key="1">
    <source>
        <dbReference type="SAM" id="MobiDB-lite"/>
    </source>
</evidence>